<keyword evidence="3" id="KW-1185">Reference proteome</keyword>
<organism evidence="2 3">
    <name type="scientific">Vagococcus martis</name>
    <dbReference type="NCBI Taxonomy" id="1768210"/>
    <lineage>
        <taxon>Bacteria</taxon>
        <taxon>Bacillati</taxon>
        <taxon>Bacillota</taxon>
        <taxon>Bacilli</taxon>
        <taxon>Lactobacillales</taxon>
        <taxon>Enterococcaceae</taxon>
        <taxon>Vagococcus</taxon>
    </lineage>
</organism>
<dbReference type="SUPFAM" id="SSF52141">
    <property type="entry name" value="Uracil-DNA glycosylase-like"/>
    <property type="match status" value="1"/>
</dbReference>
<proteinExistence type="predicted"/>
<dbReference type="CDD" id="cd10033">
    <property type="entry name" value="UDG_like"/>
    <property type="match status" value="1"/>
</dbReference>
<dbReference type="AlphaFoldDB" id="A0A1V4DEC5"/>
<dbReference type="Pfam" id="PF03167">
    <property type="entry name" value="UDG"/>
    <property type="match status" value="1"/>
</dbReference>
<dbReference type="Gene3D" id="3.40.470.10">
    <property type="entry name" value="Uracil-DNA glycosylase-like domain"/>
    <property type="match status" value="1"/>
</dbReference>
<dbReference type="SMART" id="SM00986">
    <property type="entry name" value="UDG"/>
    <property type="match status" value="1"/>
</dbReference>
<dbReference type="InterPro" id="IPR036895">
    <property type="entry name" value="Uracil-DNA_glycosylase-like_sf"/>
</dbReference>
<feature type="domain" description="Uracil-DNA glycosylase-like" evidence="1">
    <location>
        <begin position="30"/>
        <end position="187"/>
    </location>
</feature>
<protein>
    <submittedName>
        <fullName evidence="2">Uracil-DNA glycosylase</fullName>
    </submittedName>
</protein>
<gene>
    <name evidence="2" type="ORF">BW731_00440</name>
</gene>
<dbReference type="RefSeq" id="WP_079344754.1">
    <property type="nucleotide sequence ID" value="NZ_MVAB01000001.1"/>
</dbReference>
<sequence>MSRLTIEEIRQQIIHDPDNVSFTEKGWQPVFMAYPEAKILIIGQAPGIKTQEKEQVFRDKSGVKLREWMGVTDDVFYDSKQIAVLPLDFYFPGKAAHGDLPPRKNFTKKWHPALIECMPNIELTILMGTYAQKYYLKDKAKKTLTETVFAYEEYLPTYFPIVHSSPLNFRWFAKHPEFESAIVPVFKEHVQQLIK</sequence>
<dbReference type="PANTHER" id="PTHR42160">
    <property type="entry name" value="URACIL-DNA GLYCOSYLASE SUPERFAMILY PROTEIN"/>
    <property type="match status" value="1"/>
</dbReference>
<name>A0A1V4DEC5_9ENTE</name>
<dbReference type="EMBL" id="MVAB01000001">
    <property type="protein sequence ID" value="OPF86771.1"/>
    <property type="molecule type" value="Genomic_DNA"/>
</dbReference>
<accession>A0A1V4DEC5</accession>
<dbReference type="InterPro" id="IPR047124">
    <property type="entry name" value="HI_0220.2"/>
</dbReference>
<reference evidence="2 3" key="1">
    <citation type="submission" date="2017-02" db="EMBL/GenBank/DDBJ databases">
        <title>Vagococcus cremeus sp. nov., isolated from the small intestine of a marten, Martes flavigula.</title>
        <authorList>
            <person name="Tak E.J."/>
            <person name="Bae J.-W."/>
        </authorList>
    </citation>
    <scope>NUCLEOTIDE SEQUENCE [LARGE SCALE GENOMIC DNA]</scope>
    <source>
        <strain evidence="2 3">D7T301</strain>
    </source>
</reference>
<evidence type="ECO:0000259" key="1">
    <source>
        <dbReference type="SMART" id="SM00986"/>
    </source>
</evidence>
<dbReference type="PANTHER" id="PTHR42160:SF1">
    <property type="entry name" value="URACIL-DNA GLYCOSYLASE SUPERFAMILY PROTEIN"/>
    <property type="match status" value="1"/>
</dbReference>
<evidence type="ECO:0000313" key="3">
    <source>
        <dbReference type="Proteomes" id="UP000189970"/>
    </source>
</evidence>
<dbReference type="InterPro" id="IPR005122">
    <property type="entry name" value="Uracil-DNA_glycosylase-like"/>
</dbReference>
<dbReference type="Proteomes" id="UP000189970">
    <property type="component" value="Unassembled WGS sequence"/>
</dbReference>
<comment type="caution">
    <text evidence="2">The sequence shown here is derived from an EMBL/GenBank/DDBJ whole genome shotgun (WGS) entry which is preliminary data.</text>
</comment>
<evidence type="ECO:0000313" key="2">
    <source>
        <dbReference type="EMBL" id="OPF86771.1"/>
    </source>
</evidence>
<dbReference type="SMART" id="SM00987">
    <property type="entry name" value="UreE_C"/>
    <property type="match status" value="1"/>
</dbReference>